<reference evidence="10 11" key="1">
    <citation type="submission" date="2019-03" db="EMBL/GenBank/DDBJ databases">
        <title>Genomics of glacier-inhabiting Cryobacterium strains.</title>
        <authorList>
            <person name="Liu Q."/>
            <person name="Xin Y.-H."/>
        </authorList>
    </citation>
    <scope>NUCLEOTIDE SEQUENCE [LARGE SCALE GENOMIC DNA]</scope>
    <source>
        <strain evidence="10 11">Hh4</strain>
    </source>
</reference>
<evidence type="ECO:0000256" key="4">
    <source>
        <dbReference type="ARBA" id="ARBA00022692"/>
    </source>
</evidence>
<dbReference type="Gene3D" id="1.10.3720.10">
    <property type="entry name" value="MetI-like"/>
    <property type="match status" value="2"/>
</dbReference>
<keyword evidence="11" id="KW-1185">Reference proteome</keyword>
<dbReference type="CDD" id="cd06261">
    <property type="entry name" value="TM_PBP2"/>
    <property type="match status" value="1"/>
</dbReference>
<feature type="compositionally biased region" description="Polar residues" evidence="8">
    <location>
        <begin position="1"/>
        <end position="10"/>
    </location>
</feature>
<feature type="region of interest" description="Disordered" evidence="8">
    <location>
        <begin position="396"/>
        <end position="422"/>
    </location>
</feature>
<feature type="compositionally biased region" description="Low complexity" evidence="8">
    <location>
        <begin position="396"/>
        <end position="416"/>
    </location>
</feature>
<evidence type="ECO:0000256" key="1">
    <source>
        <dbReference type="ARBA" id="ARBA00004651"/>
    </source>
</evidence>
<dbReference type="InterPro" id="IPR035906">
    <property type="entry name" value="MetI-like_sf"/>
</dbReference>
<dbReference type="InterPro" id="IPR000515">
    <property type="entry name" value="MetI-like"/>
</dbReference>
<keyword evidence="6 7" id="KW-0472">Membrane</keyword>
<feature type="region of interest" description="Disordered" evidence="8">
    <location>
        <begin position="1"/>
        <end position="35"/>
    </location>
</feature>
<dbReference type="GO" id="GO:0055085">
    <property type="term" value="P:transmembrane transport"/>
    <property type="evidence" value="ECO:0007669"/>
    <property type="project" value="InterPro"/>
</dbReference>
<keyword evidence="3" id="KW-1003">Cell membrane</keyword>
<evidence type="ECO:0000313" key="10">
    <source>
        <dbReference type="EMBL" id="TFD82577.1"/>
    </source>
</evidence>
<name>A0A4R9BFF5_9MICO</name>
<feature type="domain" description="ABC transmembrane type-1" evidence="9">
    <location>
        <begin position="111"/>
        <end position="360"/>
    </location>
</feature>
<dbReference type="PANTHER" id="PTHR30193:SF37">
    <property type="entry name" value="INNER MEMBRANE ABC TRANSPORTER PERMEASE PROTEIN YCJO"/>
    <property type="match status" value="1"/>
</dbReference>
<dbReference type="Proteomes" id="UP000298313">
    <property type="component" value="Unassembled WGS sequence"/>
</dbReference>
<evidence type="ECO:0000256" key="5">
    <source>
        <dbReference type="ARBA" id="ARBA00022989"/>
    </source>
</evidence>
<feature type="transmembrane region" description="Helical" evidence="7">
    <location>
        <begin position="200"/>
        <end position="225"/>
    </location>
</feature>
<dbReference type="PROSITE" id="PS50928">
    <property type="entry name" value="ABC_TM1"/>
    <property type="match status" value="1"/>
</dbReference>
<gene>
    <name evidence="10" type="ORF">E3T48_02085</name>
</gene>
<feature type="transmembrane region" description="Helical" evidence="7">
    <location>
        <begin position="343"/>
        <end position="364"/>
    </location>
</feature>
<dbReference type="OrthoDB" id="9805974at2"/>
<dbReference type="GO" id="GO:0005886">
    <property type="term" value="C:plasma membrane"/>
    <property type="evidence" value="ECO:0007669"/>
    <property type="project" value="UniProtKB-SubCell"/>
</dbReference>
<protein>
    <submittedName>
        <fullName evidence="10">Sugar ABC transporter permease</fullName>
    </submittedName>
</protein>
<evidence type="ECO:0000259" key="9">
    <source>
        <dbReference type="PROSITE" id="PS50928"/>
    </source>
</evidence>
<dbReference type="EMBL" id="SOHH01000024">
    <property type="protein sequence ID" value="TFD82577.1"/>
    <property type="molecule type" value="Genomic_DNA"/>
</dbReference>
<comment type="caution">
    <text evidence="10">The sequence shown here is derived from an EMBL/GenBank/DDBJ whole genome shotgun (WGS) entry which is preliminary data.</text>
</comment>
<keyword evidence="4 7" id="KW-0812">Transmembrane</keyword>
<keyword evidence="2 7" id="KW-0813">Transport</keyword>
<evidence type="ECO:0000313" key="11">
    <source>
        <dbReference type="Proteomes" id="UP000298313"/>
    </source>
</evidence>
<feature type="transmembrane region" description="Helical" evidence="7">
    <location>
        <begin position="115"/>
        <end position="134"/>
    </location>
</feature>
<evidence type="ECO:0000256" key="6">
    <source>
        <dbReference type="ARBA" id="ARBA00023136"/>
    </source>
</evidence>
<dbReference type="AlphaFoldDB" id="A0A4R9BFF5"/>
<comment type="subcellular location">
    <subcellularLocation>
        <location evidence="1 7">Cell membrane</location>
        <topology evidence="1 7">Multi-pass membrane protein</topology>
    </subcellularLocation>
</comment>
<feature type="transmembrane region" description="Helical" evidence="7">
    <location>
        <begin position="231"/>
        <end position="255"/>
    </location>
</feature>
<accession>A0A4R9BFF5</accession>
<feature type="transmembrane region" description="Helical" evidence="7">
    <location>
        <begin position="175"/>
        <end position="193"/>
    </location>
</feature>
<comment type="similarity">
    <text evidence="7">Belongs to the binding-protein-dependent transport system permease family.</text>
</comment>
<dbReference type="InterPro" id="IPR051393">
    <property type="entry name" value="ABC_transporter_permease"/>
</dbReference>
<proteinExistence type="inferred from homology"/>
<evidence type="ECO:0000256" key="3">
    <source>
        <dbReference type="ARBA" id="ARBA00022475"/>
    </source>
</evidence>
<dbReference type="RefSeq" id="WP_134522223.1">
    <property type="nucleotide sequence ID" value="NZ_SOHH01000024.1"/>
</dbReference>
<feature type="transmembrane region" description="Helical" evidence="7">
    <location>
        <begin position="146"/>
        <end position="169"/>
    </location>
</feature>
<evidence type="ECO:0000256" key="2">
    <source>
        <dbReference type="ARBA" id="ARBA00022448"/>
    </source>
</evidence>
<organism evidence="10 11">
    <name type="scientific">Cryobacterium fucosi</name>
    <dbReference type="NCBI Taxonomy" id="1259157"/>
    <lineage>
        <taxon>Bacteria</taxon>
        <taxon>Bacillati</taxon>
        <taxon>Actinomycetota</taxon>
        <taxon>Actinomycetes</taxon>
        <taxon>Micrococcales</taxon>
        <taxon>Microbacteriaceae</taxon>
        <taxon>Cryobacterium</taxon>
    </lineage>
</organism>
<dbReference type="PANTHER" id="PTHR30193">
    <property type="entry name" value="ABC TRANSPORTER PERMEASE PROTEIN"/>
    <property type="match status" value="1"/>
</dbReference>
<dbReference type="SUPFAM" id="SSF161098">
    <property type="entry name" value="MetI-like"/>
    <property type="match status" value="1"/>
</dbReference>
<evidence type="ECO:0000256" key="8">
    <source>
        <dbReference type="SAM" id="MobiDB-lite"/>
    </source>
</evidence>
<dbReference type="Pfam" id="PF00528">
    <property type="entry name" value="BPD_transp_1"/>
    <property type="match status" value="1"/>
</dbReference>
<feature type="transmembrane region" description="Helical" evidence="7">
    <location>
        <begin position="287"/>
        <end position="307"/>
    </location>
</feature>
<sequence>MSAIRGSTNPTTDAGTASGGAGSAPNRRRGTSRSSVHRGEAKYGWLFITPPIIIIGVFLVVPVLLAIWVSVSDWSGLGSPLNPQVSFVGSKNFEAVLSDPGLAQKDFGTSIRNNVYYVLLVVPLQTALALFLAVQVNRRILKGRGFFRTAFYFPSVTSSIAITAIWLFLFGATGAVNKILGFFGASGPVWFADPRGVLHIILGAFGVSSAPGALTGGGMLGVSWWDWLSGPSVAMCAIILLAVFTTSGTFMLLFIAAMQAIGAEVDEAALMDGAGPFRKFFSVTLPMLKPTLFTVLTLGLIGTWQVFDQIYLTGGGKPGKTLLTPAYLAYDTSFKQLNWGQGAAISFILFVIIILLTALQRYVLRDRKDKGRVSRALAGAIAADRAVVVAATTVASASARGSSNGTPPSTGSASSNQAGEDK</sequence>
<keyword evidence="5 7" id="KW-1133">Transmembrane helix</keyword>
<evidence type="ECO:0000256" key="7">
    <source>
        <dbReference type="RuleBase" id="RU363032"/>
    </source>
</evidence>
<feature type="transmembrane region" description="Helical" evidence="7">
    <location>
        <begin position="43"/>
        <end position="71"/>
    </location>
</feature>